<feature type="domain" description="Prolyl 4-hydroxylase alpha subunit Fe(2+) 2OG dioxygenase" evidence="4">
    <location>
        <begin position="2"/>
        <end position="68"/>
    </location>
</feature>
<dbReference type="InterPro" id="IPR044862">
    <property type="entry name" value="Pro_4_hyd_alph_FE2OG_OXY"/>
</dbReference>
<dbReference type="PANTHER" id="PTHR10869:SF244">
    <property type="entry name" value="PROLYL 4-HYDROXYLASE SUBUNIT ALPHA-2"/>
    <property type="match status" value="1"/>
</dbReference>
<proteinExistence type="predicted"/>
<evidence type="ECO:0000256" key="3">
    <source>
        <dbReference type="ARBA" id="ARBA00023004"/>
    </source>
</evidence>
<dbReference type="OrthoDB" id="420380at2759"/>
<dbReference type="GO" id="GO:0031418">
    <property type="term" value="F:L-ascorbic acid binding"/>
    <property type="evidence" value="ECO:0007669"/>
    <property type="project" value="UniProtKB-KW"/>
</dbReference>
<organism evidence="5">
    <name type="scientific">Oppiella nova</name>
    <dbReference type="NCBI Taxonomy" id="334625"/>
    <lineage>
        <taxon>Eukaryota</taxon>
        <taxon>Metazoa</taxon>
        <taxon>Ecdysozoa</taxon>
        <taxon>Arthropoda</taxon>
        <taxon>Chelicerata</taxon>
        <taxon>Arachnida</taxon>
        <taxon>Acari</taxon>
        <taxon>Acariformes</taxon>
        <taxon>Sarcoptiformes</taxon>
        <taxon>Oribatida</taxon>
        <taxon>Brachypylina</taxon>
        <taxon>Oppioidea</taxon>
        <taxon>Oppiidae</taxon>
        <taxon>Oppiella</taxon>
    </lineage>
</organism>
<keyword evidence="1" id="KW-0479">Metal-binding</keyword>
<name>A0A7R9QRF0_9ACAR</name>
<feature type="non-terminal residue" evidence="5">
    <location>
        <position position="89"/>
    </location>
</feature>
<keyword evidence="2" id="KW-0847">Vitamin C</keyword>
<dbReference type="GO" id="GO:0046872">
    <property type="term" value="F:metal ion binding"/>
    <property type="evidence" value="ECO:0007669"/>
    <property type="project" value="UniProtKB-KW"/>
</dbReference>
<keyword evidence="6" id="KW-1185">Reference proteome</keyword>
<evidence type="ECO:0000256" key="1">
    <source>
        <dbReference type="ARBA" id="ARBA00022723"/>
    </source>
</evidence>
<evidence type="ECO:0000259" key="4">
    <source>
        <dbReference type="Pfam" id="PF13640"/>
    </source>
</evidence>
<sequence length="89" mass="10141">MATWINYLSDVSAGGATVFPYLNVAIKPKKGSALFWYNLKKSGLIDMQTLHCGCPVLMGDKWIATKWIPEARQEFHKPCTLDKYELNYL</sequence>
<dbReference type="GO" id="GO:0004656">
    <property type="term" value="F:procollagen-proline 4-dioxygenase activity"/>
    <property type="evidence" value="ECO:0007669"/>
    <property type="project" value="TreeGrafter"/>
</dbReference>
<reference evidence="5" key="1">
    <citation type="submission" date="2020-11" db="EMBL/GenBank/DDBJ databases">
        <authorList>
            <person name="Tran Van P."/>
        </authorList>
    </citation>
    <scope>NUCLEOTIDE SEQUENCE</scope>
</reference>
<dbReference type="EMBL" id="CAJPVJ010009534">
    <property type="protein sequence ID" value="CAG2172651.1"/>
    <property type="molecule type" value="Genomic_DNA"/>
</dbReference>
<dbReference type="GO" id="GO:0005783">
    <property type="term" value="C:endoplasmic reticulum"/>
    <property type="evidence" value="ECO:0007669"/>
    <property type="project" value="TreeGrafter"/>
</dbReference>
<dbReference type="EMBL" id="OC924359">
    <property type="protein sequence ID" value="CAD7655464.1"/>
    <property type="molecule type" value="Genomic_DNA"/>
</dbReference>
<gene>
    <name evidence="5" type="ORF">ONB1V03_LOCUS12107</name>
</gene>
<dbReference type="InterPro" id="IPR045054">
    <property type="entry name" value="P4HA-like"/>
</dbReference>
<accession>A0A7R9QRF0</accession>
<dbReference type="Pfam" id="PF13640">
    <property type="entry name" value="2OG-FeII_Oxy_3"/>
    <property type="match status" value="1"/>
</dbReference>
<dbReference type="AlphaFoldDB" id="A0A7R9QRF0"/>
<dbReference type="Gene3D" id="2.60.120.620">
    <property type="entry name" value="q2cbj1_9rhob like domain"/>
    <property type="match status" value="1"/>
</dbReference>
<dbReference type="Proteomes" id="UP000728032">
    <property type="component" value="Unassembled WGS sequence"/>
</dbReference>
<evidence type="ECO:0000256" key="2">
    <source>
        <dbReference type="ARBA" id="ARBA00022896"/>
    </source>
</evidence>
<keyword evidence="3" id="KW-0408">Iron</keyword>
<evidence type="ECO:0000313" key="5">
    <source>
        <dbReference type="EMBL" id="CAD7655464.1"/>
    </source>
</evidence>
<dbReference type="PANTHER" id="PTHR10869">
    <property type="entry name" value="PROLYL 4-HYDROXYLASE ALPHA SUBUNIT"/>
    <property type="match status" value="1"/>
</dbReference>
<evidence type="ECO:0000313" key="6">
    <source>
        <dbReference type="Proteomes" id="UP000728032"/>
    </source>
</evidence>
<protein>
    <recommendedName>
        <fullName evidence="4">Prolyl 4-hydroxylase alpha subunit Fe(2+) 2OG dioxygenase domain-containing protein</fullName>
    </recommendedName>
</protein>